<evidence type="ECO:0000256" key="5">
    <source>
        <dbReference type="ARBA" id="ARBA00022842"/>
    </source>
</evidence>
<comment type="similarity">
    <text evidence="3">Belongs to the DSD1 family.</text>
</comment>
<sequence length="387" mass="41741">MKDMNTLDAYEVGYDIPAKPGMAESDIQTPALVLDLDALERNVKKMGDYAKAHGMRHRVHGKMHKSVDVAKLQEELGGAVGVCCQKVSEAEVFARGGIKDILVSNQVRDPAKIDRLARLPLLGARTIVCVDDIENVADLSAAAKEHGTELEVFVEIDCGAGRCGVTTTPAVVDIAKAVEAADNLKFSGIQAYQGAMQHLDSYEARKEKLDTAIAMVQDAVDGLKAEGIDCDLVSGGGTGSYYFESNSGVYNELQCGSYAFMDADYGRILDKDGKRIDQGEWENAFFILTSVMSHAKADKAIVDAGLKAQSVDSGLPVIYGRDDVEYVKCSDEHGVVADPNGALKVNDKLRLVPGHCDPTANVHDWYVGVRNGKVEVVWPVSARGRAY</sequence>
<dbReference type="GO" id="GO:0008721">
    <property type="term" value="F:D-serine ammonia-lyase activity"/>
    <property type="evidence" value="ECO:0007669"/>
    <property type="project" value="TreeGrafter"/>
</dbReference>
<evidence type="ECO:0000313" key="14">
    <source>
        <dbReference type="EMBL" id="MCV6824528.1"/>
    </source>
</evidence>
<evidence type="ECO:0000256" key="10">
    <source>
        <dbReference type="ARBA" id="ARBA00066951"/>
    </source>
</evidence>
<organism evidence="14 15">
    <name type="scientific">Halocynthiibacter halioticoli</name>
    <dbReference type="NCBI Taxonomy" id="2986804"/>
    <lineage>
        <taxon>Bacteria</taxon>
        <taxon>Pseudomonadati</taxon>
        <taxon>Pseudomonadota</taxon>
        <taxon>Alphaproteobacteria</taxon>
        <taxon>Rhodobacterales</taxon>
        <taxon>Paracoccaceae</taxon>
        <taxon>Halocynthiibacter</taxon>
    </lineage>
</organism>
<comment type="catalytic activity">
    <reaction evidence="8">
        <text>(3S)-3-hydroxy-D-aspartate = glyoxylate + glycine</text>
        <dbReference type="Rhea" id="RHEA:27934"/>
        <dbReference type="ChEBI" id="CHEBI:36655"/>
        <dbReference type="ChEBI" id="CHEBI:57305"/>
        <dbReference type="ChEBI" id="CHEBI:60894"/>
        <dbReference type="EC" id="4.1.3.41"/>
    </reaction>
    <physiologicalReaction direction="right-to-left" evidence="8">
        <dbReference type="Rhea" id="RHEA:27936"/>
    </physiologicalReaction>
</comment>
<dbReference type="PANTHER" id="PTHR28004:SF2">
    <property type="entry name" value="D-SERINE DEHYDRATASE"/>
    <property type="match status" value="1"/>
</dbReference>
<dbReference type="PANTHER" id="PTHR28004">
    <property type="entry name" value="ZGC:162816-RELATED"/>
    <property type="match status" value="1"/>
</dbReference>
<keyword evidence="5" id="KW-0460">Magnesium</keyword>
<reference evidence="14" key="1">
    <citation type="submission" date="2022-10" db="EMBL/GenBank/DDBJ databases">
        <authorList>
            <person name="Yue Y."/>
        </authorList>
    </citation>
    <scope>NUCLEOTIDE SEQUENCE</scope>
    <source>
        <strain evidence="14">Z654</strain>
    </source>
</reference>
<dbReference type="FunFam" id="3.20.20.10:FF:000026">
    <property type="entry name" value="D-threonine aldolase"/>
    <property type="match status" value="1"/>
</dbReference>
<evidence type="ECO:0000256" key="7">
    <source>
        <dbReference type="ARBA" id="ARBA00023239"/>
    </source>
</evidence>
<dbReference type="Gene3D" id="3.20.20.10">
    <property type="entry name" value="Alanine racemase"/>
    <property type="match status" value="1"/>
</dbReference>
<dbReference type="Proteomes" id="UP001208041">
    <property type="component" value="Unassembled WGS sequence"/>
</dbReference>
<evidence type="ECO:0000256" key="2">
    <source>
        <dbReference type="ARBA" id="ARBA00001946"/>
    </source>
</evidence>
<comment type="subunit">
    <text evidence="4">Homodimer.</text>
</comment>
<evidence type="ECO:0000256" key="1">
    <source>
        <dbReference type="ARBA" id="ARBA00001933"/>
    </source>
</evidence>
<evidence type="ECO:0000256" key="3">
    <source>
        <dbReference type="ARBA" id="ARBA00005323"/>
    </source>
</evidence>
<dbReference type="InterPro" id="IPR051466">
    <property type="entry name" value="D-amino_acid_metab_enzyme"/>
</dbReference>
<evidence type="ECO:0000256" key="11">
    <source>
        <dbReference type="ARBA" id="ARBA00073782"/>
    </source>
</evidence>
<dbReference type="FunFam" id="2.40.37.20:FF:000001">
    <property type="entry name" value="D-3-hydroxyaspartate aldolase"/>
    <property type="match status" value="1"/>
</dbReference>
<dbReference type="InterPro" id="IPR042208">
    <property type="entry name" value="D-ser_dehydrat-like_sf"/>
</dbReference>
<feature type="domain" description="D-serine dehydratase-like" evidence="13">
    <location>
        <begin position="284"/>
        <end position="370"/>
    </location>
</feature>
<dbReference type="InterPro" id="IPR001608">
    <property type="entry name" value="Ala_racemase_N"/>
</dbReference>
<gene>
    <name evidence="14" type="ORF">OH136_08145</name>
</gene>
<evidence type="ECO:0000259" key="13">
    <source>
        <dbReference type="SMART" id="SM01119"/>
    </source>
</evidence>
<dbReference type="Pfam" id="PF14031">
    <property type="entry name" value="D-ser_dehydrat"/>
    <property type="match status" value="1"/>
</dbReference>
<evidence type="ECO:0000256" key="6">
    <source>
        <dbReference type="ARBA" id="ARBA00022898"/>
    </source>
</evidence>
<keyword evidence="15" id="KW-1185">Reference proteome</keyword>
<dbReference type="GO" id="GO:0030170">
    <property type="term" value="F:pyridoxal phosphate binding"/>
    <property type="evidence" value="ECO:0007669"/>
    <property type="project" value="UniProtKB-ARBA"/>
</dbReference>
<dbReference type="Pfam" id="PF01168">
    <property type="entry name" value="Ala_racemase_N"/>
    <property type="match status" value="1"/>
</dbReference>
<dbReference type="RefSeq" id="WP_263953390.1">
    <property type="nucleotide sequence ID" value="NZ_JAOYFC010000002.1"/>
</dbReference>
<dbReference type="CDD" id="cd06819">
    <property type="entry name" value="PLPDE_III_LS_D-TA"/>
    <property type="match status" value="1"/>
</dbReference>
<dbReference type="InterPro" id="IPR054854">
    <property type="entry name" value="HdxyAspAldBhcC"/>
</dbReference>
<comment type="caution">
    <text evidence="14">The sequence shown here is derived from an EMBL/GenBank/DDBJ whole genome shotgun (WGS) entry which is preliminary data.</text>
</comment>
<dbReference type="NCBIfam" id="NF045642">
    <property type="entry name" value="HdxyAspAldBhcC"/>
    <property type="match status" value="1"/>
</dbReference>
<comment type="catalytic activity">
    <reaction evidence="9">
        <text>(3R)-3-hydroxy-D-aspartate = glyoxylate + glycine</text>
        <dbReference type="Rhea" id="RHEA:27938"/>
        <dbReference type="ChEBI" id="CHEBI:36655"/>
        <dbReference type="ChEBI" id="CHEBI:57305"/>
        <dbReference type="ChEBI" id="CHEBI:60898"/>
        <dbReference type="EC" id="4.1.3.41"/>
    </reaction>
</comment>
<dbReference type="EC" id="4.1.3.41" evidence="10"/>
<comment type="cofactor">
    <cofactor evidence="2">
        <name>Mg(2+)</name>
        <dbReference type="ChEBI" id="CHEBI:18420"/>
    </cofactor>
</comment>
<evidence type="ECO:0000256" key="9">
    <source>
        <dbReference type="ARBA" id="ARBA00052618"/>
    </source>
</evidence>
<dbReference type="GO" id="GO:0036088">
    <property type="term" value="P:D-serine catabolic process"/>
    <property type="evidence" value="ECO:0007669"/>
    <property type="project" value="TreeGrafter"/>
</dbReference>
<evidence type="ECO:0000256" key="4">
    <source>
        <dbReference type="ARBA" id="ARBA00011738"/>
    </source>
</evidence>
<dbReference type="SUPFAM" id="SSF51419">
    <property type="entry name" value="PLP-binding barrel"/>
    <property type="match status" value="1"/>
</dbReference>
<comment type="cofactor">
    <cofactor evidence="1">
        <name>pyridoxal 5'-phosphate</name>
        <dbReference type="ChEBI" id="CHEBI:597326"/>
    </cofactor>
</comment>
<keyword evidence="12" id="KW-0175">Coiled coil</keyword>
<dbReference type="InterPro" id="IPR026956">
    <property type="entry name" value="D-ser_dehydrat-like_dom"/>
</dbReference>
<protein>
    <recommendedName>
        <fullName evidence="11">3-hydroxy-D-aspartate aldolase</fullName>
        <ecNumber evidence="10">4.1.3.41</ecNumber>
    </recommendedName>
</protein>
<dbReference type="InterPro" id="IPR029066">
    <property type="entry name" value="PLP-binding_barrel"/>
</dbReference>
<dbReference type="GO" id="GO:0016833">
    <property type="term" value="F:oxo-acid-lyase activity"/>
    <property type="evidence" value="ECO:0007669"/>
    <property type="project" value="UniProtKB-ARBA"/>
</dbReference>
<dbReference type="Gene3D" id="2.40.37.20">
    <property type="entry name" value="D-serine dehydratase-like domain"/>
    <property type="match status" value="1"/>
</dbReference>
<evidence type="ECO:0000256" key="12">
    <source>
        <dbReference type="SAM" id="Coils"/>
    </source>
</evidence>
<keyword evidence="7" id="KW-0456">Lyase</keyword>
<evidence type="ECO:0000256" key="8">
    <source>
        <dbReference type="ARBA" id="ARBA00051696"/>
    </source>
</evidence>
<proteinExistence type="inferred from homology"/>
<keyword evidence="6" id="KW-0663">Pyridoxal phosphate</keyword>
<dbReference type="SMART" id="SM01119">
    <property type="entry name" value="D-ser_dehydrat"/>
    <property type="match status" value="1"/>
</dbReference>
<feature type="coiled-coil region" evidence="12">
    <location>
        <begin position="199"/>
        <end position="226"/>
    </location>
</feature>
<dbReference type="EMBL" id="JAOYFC010000002">
    <property type="protein sequence ID" value="MCV6824528.1"/>
    <property type="molecule type" value="Genomic_DNA"/>
</dbReference>
<dbReference type="AlphaFoldDB" id="A0AAE3J104"/>
<name>A0AAE3J104_9RHOB</name>
<accession>A0AAE3J104</accession>
<evidence type="ECO:0000313" key="15">
    <source>
        <dbReference type="Proteomes" id="UP001208041"/>
    </source>
</evidence>